<dbReference type="EMBL" id="SWCI01000015">
    <property type="protein sequence ID" value="TKB47254.1"/>
    <property type="molecule type" value="Genomic_DNA"/>
</dbReference>
<keyword evidence="13" id="KW-0282">Flagellum</keyword>
<dbReference type="GO" id="GO:0016798">
    <property type="term" value="F:hydrolase activity, acting on glycosyl bonds"/>
    <property type="evidence" value="ECO:0007669"/>
    <property type="project" value="UniProtKB-KW"/>
</dbReference>
<accession>A0A4U1B9U0</accession>
<evidence type="ECO:0000313" key="13">
    <source>
        <dbReference type="EMBL" id="TKB47254.1"/>
    </source>
</evidence>
<evidence type="ECO:0000313" key="14">
    <source>
        <dbReference type="Proteomes" id="UP000305674"/>
    </source>
</evidence>
<evidence type="ECO:0000256" key="1">
    <source>
        <dbReference type="ARBA" id="ARBA00002954"/>
    </source>
</evidence>
<keyword evidence="9 13" id="KW-0326">Glycosidase</keyword>
<evidence type="ECO:0000256" key="11">
    <source>
        <dbReference type="ARBA" id="ARBA00030835"/>
    </source>
</evidence>
<evidence type="ECO:0000256" key="4">
    <source>
        <dbReference type="ARBA" id="ARBA00007974"/>
    </source>
</evidence>
<dbReference type="GO" id="GO:0044780">
    <property type="term" value="P:bacterial-type flagellum assembly"/>
    <property type="evidence" value="ECO:0007669"/>
    <property type="project" value="InterPro"/>
</dbReference>
<dbReference type="Pfam" id="PF10135">
    <property type="entry name" value="Rod-binding"/>
    <property type="match status" value="1"/>
</dbReference>
<dbReference type="PRINTS" id="PR01002">
    <property type="entry name" value="FLGFLGJ"/>
</dbReference>
<feature type="domain" description="Mannosyl-glycoprotein endo-beta-N-acetylglucosamidase-like" evidence="12">
    <location>
        <begin position="151"/>
        <end position="315"/>
    </location>
</feature>
<dbReference type="SMART" id="SM00047">
    <property type="entry name" value="LYZ2"/>
    <property type="match status" value="1"/>
</dbReference>
<dbReference type="PANTHER" id="PTHR33308">
    <property type="entry name" value="PEPTIDOGLYCAN HYDROLASE FLGJ"/>
    <property type="match status" value="1"/>
</dbReference>
<dbReference type="InterPro" id="IPR002901">
    <property type="entry name" value="MGlyc_endo_b_GlcNAc-like_dom"/>
</dbReference>
<keyword evidence="14" id="KW-1185">Reference proteome</keyword>
<evidence type="ECO:0000256" key="7">
    <source>
        <dbReference type="ARBA" id="ARBA00022795"/>
    </source>
</evidence>
<name>A0A4U1B9U0_9GAMM</name>
<keyword evidence="10" id="KW-0961">Cell wall biogenesis/degradation</keyword>
<dbReference type="InterPro" id="IPR019301">
    <property type="entry name" value="Flagellar_prot_FlgJ_N"/>
</dbReference>
<dbReference type="GO" id="GO:0004040">
    <property type="term" value="F:amidase activity"/>
    <property type="evidence" value="ECO:0007669"/>
    <property type="project" value="InterPro"/>
</dbReference>
<dbReference type="InterPro" id="IPR013377">
    <property type="entry name" value="FlgJ"/>
</dbReference>
<comment type="subcellular location">
    <subcellularLocation>
        <location evidence="2">Periplasm</location>
    </subcellularLocation>
</comment>
<reference evidence="13 14" key="1">
    <citation type="submission" date="2019-04" db="EMBL/GenBank/DDBJ databases">
        <authorList>
            <person name="Hwang J.C."/>
        </authorList>
    </citation>
    <scope>NUCLEOTIDE SEQUENCE [LARGE SCALE GENOMIC DNA]</scope>
    <source>
        <strain evidence="13 14">IMCC35001</strain>
    </source>
</reference>
<keyword evidence="6" id="KW-0574">Periplasm</keyword>
<keyword evidence="8 13" id="KW-0378">Hydrolase</keyword>
<keyword evidence="13" id="KW-0969">Cilium</keyword>
<dbReference type="GO" id="GO:0071555">
    <property type="term" value="P:cell wall organization"/>
    <property type="evidence" value="ECO:0007669"/>
    <property type="project" value="UniProtKB-KW"/>
</dbReference>
<dbReference type="PANTHER" id="PTHR33308:SF9">
    <property type="entry name" value="PEPTIDOGLYCAN HYDROLASE FLGJ"/>
    <property type="match status" value="1"/>
</dbReference>
<dbReference type="Gene3D" id="1.10.530.10">
    <property type="match status" value="1"/>
</dbReference>
<evidence type="ECO:0000259" key="12">
    <source>
        <dbReference type="SMART" id="SM00047"/>
    </source>
</evidence>
<dbReference type="GO" id="GO:0071973">
    <property type="term" value="P:bacterial-type flagellum-dependent cell motility"/>
    <property type="evidence" value="ECO:0007669"/>
    <property type="project" value="TreeGrafter"/>
</dbReference>
<evidence type="ECO:0000256" key="10">
    <source>
        <dbReference type="ARBA" id="ARBA00023316"/>
    </source>
</evidence>
<evidence type="ECO:0000256" key="6">
    <source>
        <dbReference type="ARBA" id="ARBA00022764"/>
    </source>
</evidence>
<dbReference type="OrthoDB" id="289937at2"/>
<dbReference type="RefSeq" id="WP_136854358.1">
    <property type="nucleotide sequence ID" value="NZ_SWCI01000015.1"/>
</dbReference>
<dbReference type="AlphaFoldDB" id="A0A4U1B9U0"/>
<dbReference type="NCBIfam" id="TIGR02541">
    <property type="entry name" value="flagell_FlgJ"/>
    <property type="match status" value="1"/>
</dbReference>
<dbReference type="Pfam" id="PF01832">
    <property type="entry name" value="Glucosaminidase"/>
    <property type="match status" value="1"/>
</dbReference>
<dbReference type="GO" id="GO:0042597">
    <property type="term" value="C:periplasmic space"/>
    <property type="evidence" value="ECO:0007669"/>
    <property type="project" value="UniProtKB-SubCell"/>
</dbReference>
<evidence type="ECO:0000256" key="5">
    <source>
        <dbReference type="ARBA" id="ARBA00013433"/>
    </source>
</evidence>
<dbReference type="Proteomes" id="UP000305674">
    <property type="component" value="Unassembled WGS sequence"/>
</dbReference>
<evidence type="ECO:0000256" key="9">
    <source>
        <dbReference type="ARBA" id="ARBA00023295"/>
    </source>
</evidence>
<protein>
    <recommendedName>
        <fullName evidence="5">Peptidoglycan hydrolase FlgJ</fullName>
    </recommendedName>
    <alternativeName>
        <fullName evidence="11">Muramidase FlgJ</fullName>
    </alternativeName>
</protein>
<comment type="function">
    <text evidence="1">Flagellum-specific muramidase which hydrolyzes the peptidoglycan layer to assemble the rod structure in the periplasmic space.</text>
</comment>
<keyword evidence="13" id="KW-0966">Cell projection</keyword>
<sequence>MDPLKQHNQHYLDLAAMDDLRQKAQADPDASLEEVALQFEGIFLGMMLKEMRSANAAFESDSPFNSQTTKFYREMQDQQLVSELAGKGTLGLAELMVAQLGGDQHLTPASVLRGAASAIAPHVPLASAINSPAPEAASEGVEPVAPPRPPLAAAANPVDFSSPQSFVNSLMPEARKAARQLGVSPELLVAQSALETGWGRKVLPSQGGSSHNLFNIKSGSNWQGDRVRVNALEVEQGVPVRRRSEFRVYDSIEQSFQDFVEFVRRPRYQDALDAGNDEGFIRGLQQAGYATDPHYADKVLQVMKRLMGEAITSSQGSK</sequence>
<evidence type="ECO:0000256" key="2">
    <source>
        <dbReference type="ARBA" id="ARBA00004418"/>
    </source>
</evidence>
<dbReference type="InterPro" id="IPR051056">
    <property type="entry name" value="Glycosyl_Hydrolase_73"/>
</dbReference>
<keyword evidence="7" id="KW-1005">Bacterial flagellum biogenesis</keyword>
<evidence type="ECO:0000256" key="8">
    <source>
        <dbReference type="ARBA" id="ARBA00022801"/>
    </source>
</evidence>
<gene>
    <name evidence="13" type="primary">flgJ</name>
    <name evidence="13" type="ORF">FCL40_16255</name>
</gene>
<comment type="similarity">
    <text evidence="3">In the N-terminal section; belongs to the FlgJ family.</text>
</comment>
<evidence type="ECO:0000256" key="3">
    <source>
        <dbReference type="ARBA" id="ARBA00006880"/>
    </source>
</evidence>
<proteinExistence type="inferred from homology"/>
<comment type="caution">
    <text evidence="13">The sequence shown here is derived from an EMBL/GenBank/DDBJ whole genome shotgun (WGS) entry which is preliminary data.</text>
</comment>
<dbReference type="Gene3D" id="2.10.70.40">
    <property type="entry name" value="peptidoglycan hydrolase"/>
    <property type="match status" value="1"/>
</dbReference>
<organism evidence="13 14">
    <name type="scientific">Ferrimonas sediminicola</name>
    <dbReference type="NCBI Taxonomy" id="2569538"/>
    <lineage>
        <taxon>Bacteria</taxon>
        <taxon>Pseudomonadati</taxon>
        <taxon>Pseudomonadota</taxon>
        <taxon>Gammaproteobacteria</taxon>
        <taxon>Alteromonadales</taxon>
        <taxon>Ferrimonadaceae</taxon>
        <taxon>Ferrimonas</taxon>
    </lineage>
</organism>
<comment type="similarity">
    <text evidence="4">In the C-terminal section; belongs to the glycosyl hydrolase 73 family.</text>
</comment>